<accession>A0A7K3WG04</accession>
<dbReference type="GO" id="GO:0019441">
    <property type="term" value="P:L-tryptophan catabolic process to kynurenine"/>
    <property type="evidence" value="ECO:0007669"/>
    <property type="project" value="InterPro"/>
</dbReference>
<dbReference type="AlphaFoldDB" id="A0A7K3WG04"/>
<dbReference type="Pfam" id="PF04199">
    <property type="entry name" value="Cyclase"/>
    <property type="match status" value="1"/>
</dbReference>
<dbReference type="PANTHER" id="PTHR31118">
    <property type="entry name" value="CYCLASE-LIKE PROTEIN 2"/>
    <property type="match status" value="1"/>
</dbReference>
<comment type="caution">
    <text evidence="1">The sequence shown here is derived from an EMBL/GenBank/DDBJ whole genome shotgun (WGS) entry which is preliminary data.</text>
</comment>
<dbReference type="PANTHER" id="PTHR31118:SF12">
    <property type="entry name" value="CYCLASE-LIKE PROTEIN 2"/>
    <property type="match status" value="1"/>
</dbReference>
<dbReference type="GO" id="GO:0004061">
    <property type="term" value="F:arylformamidase activity"/>
    <property type="evidence" value="ECO:0007669"/>
    <property type="project" value="InterPro"/>
</dbReference>
<protein>
    <submittedName>
        <fullName evidence="1">Cyclase family protein</fullName>
    </submittedName>
</protein>
<dbReference type="InterPro" id="IPR037175">
    <property type="entry name" value="KFase_sf"/>
</dbReference>
<dbReference type="RefSeq" id="WP_152727355.1">
    <property type="nucleotide sequence ID" value="NZ_JAABOZ010000001.1"/>
</dbReference>
<dbReference type="Gene3D" id="3.50.30.50">
    <property type="entry name" value="Putative cyclase"/>
    <property type="match status" value="1"/>
</dbReference>
<evidence type="ECO:0000313" key="1">
    <source>
        <dbReference type="EMBL" id="NEL55418.1"/>
    </source>
</evidence>
<gene>
    <name evidence="1" type="ORF">G1H19_15625</name>
</gene>
<sequence>MTRLVDLTAVMDPAHRALVPAEFPRFDRIVAPLISYAPPETAGREAMMGIYGCPVEHLPDGDGFGSDLVTEMTTHCGTHVDAPLHSGRTVEGRPARTMSDIGLEELFRPGLVLDVRPWALPDEGIPVSALEQAIAATGQEVEPGQAVLVRTGQERYTNDQPAFYHYPGMTGDGTRYLTGLGATVLGTDALAWDRPTPVMVQAYRETGDPRQIWDGHFAIRDREAFIVQKLVNLDRLPLSGFMVGFFPINLPRTSAAPCRAVAFLDD</sequence>
<dbReference type="EMBL" id="JAAGWK010000022">
    <property type="protein sequence ID" value="NEL55418.1"/>
    <property type="molecule type" value="Genomic_DNA"/>
</dbReference>
<dbReference type="Proteomes" id="UP000470470">
    <property type="component" value="Unassembled WGS sequence"/>
</dbReference>
<reference evidence="1 2" key="1">
    <citation type="submission" date="2020-02" db="EMBL/GenBank/DDBJ databases">
        <title>The whole genome sequence of CPCC 205119.</title>
        <authorList>
            <person name="Jiang Z."/>
        </authorList>
    </citation>
    <scope>NUCLEOTIDE SEQUENCE [LARGE SCALE GENOMIC DNA]</scope>
    <source>
        <strain evidence="1 2">CPCC 205119</strain>
    </source>
</reference>
<proteinExistence type="predicted"/>
<name>A0A7K3WG04_9ACTN</name>
<keyword evidence="2" id="KW-1185">Reference proteome</keyword>
<evidence type="ECO:0000313" key="2">
    <source>
        <dbReference type="Proteomes" id="UP000470470"/>
    </source>
</evidence>
<dbReference type="SUPFAM" id="SSF102198">
    <property type="entry name" value="Putative cyclase"/>
    <property type="match status" value="1"/>
</dbReference>
<dbReference type="InterPro" id="IPR007325">
    <property type="entry name" value="KFase/CYL"/>
</dbReference>
<organism evidence="1 2">
    <name type="scientific">Goekera deserti</name>
    <dbReference type="NCBI Taxonomy" id="2497753"/>
    <lineage>
        <taxon>Bacteria</taxon>
        <taxon>Bacillati</taxon>
        <taxon>Actinomycetota</taxon>
        <taxon>Actinomycetes</taxon>
        <taxon>Geodermatophilales</taxon>
        <taxon>Geodermatophilaceae</taxon>
        <taxon>Goekera</taxon>
    </lineage>
</organism>